<name>A0AAV8ZQT8_9CUCU</name>
<dbReference type="PANTHER" id="PTHR47331:SF1">
    <property type="entry name" value="GAG-LIKE PROTEIN"/>
    <property type="match status" value="1"/>
</dbReference>
<dbReference type="Pfam" id="PF05380">
    <property type="entry name" value="Peptidase_A17"/>
    <property type="match status" value="1"/>
</dbReference>
<dbReference type="EMBL" id="JANEYF010000886">
    <property type="protein sequence ID" value="KAJ8967171.1"/>
    <property type="molecule type" value="Genomic_DNA"/>
</dbReference>
<dbReference type="AlphaFoldDB" id="A0AAV8ZQT8"/>
<protein>
    <submittedName>
        <fullName evidence="1">Uncharacterized protein</fullName>
    </submittedName>
</protein>
<proteinExistence type="predicted"/>
<sequence length="152" mass="17198">MNTRSGSGGVLVRLIIAKSRVAPLKVLTIPRLVLSGALLMAKLVKKVTSALKMEVSDIFYWCDSTIVLSWLMTEPGKLNTFVSHRISQIQRISNVSHWRHVSSNENPADLISRGLNENQLSDTTLWWQGPTWLQLESSTWPRNNYSLLRDIP</sequence>
<comment type="caution">
    <text evidence="1">The sequence shown here is derived from an EMBL/GenBank/DDBJ whole genome shotgun (WGS) entry which is preliminary data.</text>
</comment>
<dbReference type="InterPro" id="IPR008042">
    <property type="entry name" value="Retrotrans_Pao"/>
</dbReference>
<gene>
    <name evidence="1" type="ORF">NQ314_003043</name>
</gene>
<accession>A0AAV8ZQT8</accession>
<keyword evidence="2" id="KW-1185">Reference proteome</keyword>
<dbReference type="PANTHER" id="PTHR47331">
    <property type="entry name" value="PHD-TYPE DOMAIN-CONTAINING PROTEIN"/>
    <property type="match status" value="1"/>
</dbReference>
<organism evidence="1 2">
    <name type="scientific">Rhamnusium bicolor</name>
    <dbReference type="NCBI Taxonomy" id="1586634"/>
    <lineage>
        <taxon>Eukaryota</taxon>
        <taxon>Metazoa</taxon>
        <taxon>Ecdysozoa</taxon>
        <taxon>Arthropoda</taxon>
        <taxon>Hexapoda</taxon>
        <taxon>Insecta</taxon>
        <taxon>Pterygota</taxon>
        <taxon>Neoptera</taxon>
        <taxon>Endopterygota</taxon>
        <taxon>Coleoptera</taxon>
        <taxon>Polyphaga</taxon>
        <taxon>Cucujiformia</taxon>
        <taxon>Chrysomeloidea</taxon>
        <taxon>Cerambycidae</taxon>
        <taxon>Lepturinae</taxon>
        <taxon>Rhagiini</taxon>
        <taxon>Rhamnusium</taxon>
    </lineage>
</organism>
<reference evidence="1" key="1">
    <citation type="journal article" date="2023" name="Insect Mol. Biol.">
        <title>Genome sequencing provides insights into the evolution of gene families encoding plant cell wall-degrading enzymes in longhorned beetles.</title>
        <authorList>
            <person name="Shin N.R."/>
            <person name="Okamura Y."/>
            <person name="Kirsch R."/>
            <person name="Pauchet Y."/>
        </authorList>
    </citation>
    <scope>NUCLEOTIDE SEQUENCE</scope>
    <source>
        <strain evidence="1">RBIC_L_NR</strain>
    </source>
</reference>
<evidence type="ECO:0000313" key="1">
    <source>
        <dbReference type="EMBL" id="KAJ8967171.1"/>
    </source>
</evidence>
<dbReference type="Proteomes" id="UP001162156">
    <property type="component" value="Unassembled WGS sequence"/>
</dbReference>
<evidence type="ECO:0000313" key="2">
    <source>
        <dbReference type="Proteomes" id="UP001162156"/>
    </source>
</evidence>